<keyword evidence="1" id="KW-0812">Transmembrane</keyword>
<keyword evidence="1" id="KW-1133">Transmembrane helix</keyword>
<sequence>MSSALYAAAYLLLIAGVSYLAYLSHIPESYIIAIAIIMVAIGVVSGMESARLRNTHLRRGPGLY</sequence>
<organism evidence="2 3">
    <name type="scientific">Tunturiibacter empetritectus</name>
    <dbReference type="NCBI Taxonomy" id="3069691"/>
    <lineage>
        <taxon>Bacteria</taxon>
        <taxon>Pseudomonadati</taxon>
        <taxon>Acidobacteriota</taxon>
        <taxon>Terriglobia</taxon>
        <taxon>Terriglobales</taxon>
        <taxon>Acidobacteriaceae</taxon>
        <taxon>Tunturiibacter</taxon>
    </lineage>
</organism>
<name>A0A7W8IL34_9BACT</name>
<comment type="caution">
    <text evidence="2">The sequence shown here is derived from an EMBL/GenBank/DDBJ whole genome shotgun (WGS) entry which is preliminary data.</text>
</comment>
<evidence type="ECO:0000256" key="1">
    <source>
        <dbReference type="SAM" id="Phobius"/>
    </source>
</evidence>
<feature type="transmembrane region" description="Helical" evidence="1">
    <location>
        <begin position="30"/>
        <end position="50"/>
    </location>
</feature>
<evidence type="ECO:0000313" key="2">
    <source>
        <dbReference type="EMBL" id="MBB5319175.1"/>
    </source>
</evidence>
<dbReference type="AlphaFoldDB" id="A0A7W8IL34"/>
<reference evidence="2" key="1">
    <citation type="submission" date="2020-08" db="EMBL/GenBank/DDBJ databases">
        <title>Genomic Encyclopedia of Type Strains, Phase IV (KMG-V): Genome sequencing to study the core and pangenomes of soil and plant-associated prokaryotes.</title>
        <authorList>
            <person name="Whitman W."/>
        </authorList>
    </citation>
    <scope>NUCLEOTIDE SEQUENCE [LARGE SCALE GENOMIC DNA]</scope>
    <source>
        <strain evidence="2">M8UP27</strain>
    </source>
</reference>
<dbReference type="EMBL" id="JACHDY010000007">
    <property type="protein sequence ID" value="MBB5319175.1"/>
    <property type="molecule type" value="Genomic_DNA"/>
</dbReference>
<protein>
    <submittedName>
        <fullName evidence="2">ABC-type siderophore export system fused ATPase/permease subunit</fullName>
    </submittedName>
</protein>
<proteinExistence type="predicted"/>
<evidence type="ECO:0000313" key="3">
    <source>
        <dbReference type="Proteomes" id="UP000568106"/>
    </source>
</evidence>
<keyword evidence="1" id="KW-0472">Membrane</keyword>
<accession>A0A7W8IL34</accession>
<gene>
    <name evidence="2" type="ORF">HDF09_003881</name>
</gene>
<dbReference type="Proteomes" id="UP000568106">
    <property type="component" value="Unassembled WGS sequence"/>
</dbReference>
<keyword evidence="3" id="KW-1185">Reference proteome</keyword>